<comment type="similarity">
    <text evidence="7">Belongs to the RnpA family.</text>
</comment>
<dbReference type="Proteomes" id="UP000636661">
    <property type="component" value="Unassembled WGS sequence"/>
</dbReference>
<dbReference type="InterPro" id="IPR020568">
    <property type="entry name" value="Ribosomal_Su5_D2-typ_SF"/>
</dbReference>
<dbReference type="InterPro" id="IPR000100">
    <property type="entry name" value="RNase_P"/>
</dbReference>
<dbReference type="Pfam" id="PF00825">
    <property type="entry name" value="Ribonuclease_P"/>
    <property type="match status" value="1"/>
</dbReference>
<dbReference type="EMBL" id="BMTP01000003">
    <property type="protein sequence ID" value="GGU27731.1"/>
    <property type="molecule type" value="Genomic_DNA"/>
</dbReference>
<keyword evidence="5 7" id="KW-0378">Hydrolase</keyword>
<dbReference type="Gene3D" id="3.30.230.10">
    <property type="match status" value="1"/>
</dbReference>
<accession>A0A918M3M5</accession>
<comment type="caution">
    <text evidence="9">The sequence shown here is derived from an EMBL/GenBank/DDBJ whole genome shotgun (WGS) entry which is preliminary data.</text>
</comment>
<dbReference type="HAMAP" id="MF_00227">
    <property type="entry name" value="RNase_P"/>
    <property type="match status" value="1"/>
</dbReference>
<dbReference type="PROSITE" id="PS00648">
    <property type="entry name" value="RIBONUCLEASE_P"/>
    <property type="match status" value="1"/>
</dbReference>
<name>A0A918M3M5_9ACTN</name>
<evidence type="ECO:0000256" key="6">
    <source>
        <dbReference type="ARBA" id="ARBA00022884"/>
    </source>
</evidence>
<dbReference type="GO" id="GO:0000049">
    <property type="term" value="F:tRNA binding"/>
    <property type="evidence" value="ECO:0007669"/>
    <property type="project" value="UniProtKB-UniRule"/>
</dbReference>
<keyword evidence="2 7" id="KW-0819">tRNA processing</keyword>
<dbReference type="InterPro" id="IPR020539">
    <property type="entry name" value="RNase_P_CS"/>
</dbReference>
<gene>
    <name evidence="7 9" type="primary">rnpA</name>
    <name evidence="9" type="ORF">GCM10010274_12980</name>
</gene>
<evidence type="ECO:0000256" key="5">
    <source>
        <dbReference type="ARBA" id="ARBA00022801"/>
    </source>
</evidence>
<dbReference type="InterPro" id="IPR014721">
    <property type="entry name" value="Ribsml_uS5_D2-typ_fold_subgr"/>
</dbReference>
<reference evidence="9" key="1">
    <citation type="journal article" date="2014" name="Int. J. Syst. Evol. Microbiol.">
        <title>Complete genome sequence of Corynebacterium casei LMG S-19264T (=DSM 44701T), isolated from a smear-ripened cheese.</title>
        <authorList>
            <consortium name="US DOE Joint Genome Institute (JGI-PGF)"/>
            <person name="Walter F."/>
            <person name="Albersmeier A."/>
            <person name="Kalinowski J."/>
            <person name="Ruckert C."/>
        </authorList>
    </citation>
    <scope>NUCLEOTIDE SEQUENCE</scope>
    <source>
        <strain evidence="9">JCM 4391</strain>
    </source>
</reference>
<dbReference type="SUPFAM" id="SSF54211">
    <property type="entry name" value="Ribosomal protein S5 domain 2-like"/>
    <property type="match status" value="1"/>
</dbReference>
<evidence type="ECO:0000256" key="1">
    <source>
        <dbReference type="ARBA" id="ARBA00002663"/>
    </source>
</evidence>
<dbReference type="GO" id="GO:0001682">
    <property type="term" value="P:tRNA 5'-leader removal"/>
    <property type="evidence" value="ECO:0007669"/>
    <property type="project" value="UniProtKB-UniRule"/>
</dbReference>
<keyword evidence="3 7" id="KW-0540">Nuclease</keyword>
<organism evidence="9 10">
    <name type="scientific">Streptomyces lavendofoliae</name>
    <dbReference type="NCBI Taxonomy" id="67314"/>
    <lineage>
        <taxon>Bacteria</taxon>
        <taxon>Bacillati</taxon>
        <taxon>Actinomycetota</taxon>
        <taxon>Actinomycetes</taxon>
        <taxon>Kitasatosporales</taxon>
        <taxon>Streptomycetaceae</taxon>
        <taxon>Streptomyces</taxon>
    </lineage>
</organism>
<keyword evidence="10" id="KW-1185">Reference proteome</keyword>
<keyword evidence="6 7" id="KW-0694">RNA-binding</keyword>
<comment type="catalytic activity">
    <reaction evidence="7">
        <text>Endonucleolytic cleavage of RNA, removing 5'-extranucleotides from tRNA precursor.</text>
        <dbReference type="EC" id="3.1.26.5"/>
    </reaction>
</comment>
<evidence type="ECO:0000256" key="2">
    <source>
        <dbReference type="ARBA" id="ARBA00022694"/>
    </source>
</evidence>
<dbReference type="RefSeq" id="WP_189549762.1">
    <property type="nucleotide sequence ID" value="NZ_BMTP01000003.1"/>
</dbReference>
<evidence type="ECO:0000313" key="9">
    <source>
        <dbReference type="EMBL" id="GGU27731.1"/>
    </source>
</evidence>
<dbReference type="NCBIfam" id="TIGR00188">
    <property type="entry name" value="rnpA"/>
    <property type="match status" value="1"/>
</dbReference>
<dbReference type="PANTHER" id="PTHR33992:SF1">
    <property type="entry name" value="RIBONUCLEASE P PROTEIN COMPONENT"/>
    <property type="match status" value="1"/>
</dbReference>
<keyword evidence="4 7" id="KW-0255">Endonuclease</keyword>
<dbReference type="GO" id="GO:0004526">
    <property type="term" value="F:ribonuclease P activity"/>
    <property type="evidence" value="ECO:0007669"/>
    <property type="project" value="UniProtKB-UniRule"/>
</dbReference>
<dbReference type="EC" id="3.1.26.5" evidence="7 8"/>
<proteinExistence type="inferred from homology"/>
<evidence type="ECO:0000256" key="8">
    <source>
        <dbReference type="NCBIfam" id="TIGR00188"/>
    </source>
</evidence>
<evidence type="ECO:0000313" key="10">
    <source>
        <dbReference type="Proteomes" id="UP000636661"/>
    </source>
</evidence>
<evidence type="ECO:0000256" key="4">
    <source>
        <dbReference type="ARBA" id="ARBA00022759"/>
    </source>
</evidence>
<evidence type="ECO:0000256" key="7">
    <source>
        <dbReference type="HAMAP-Rule" id="MF_00227"/>
    </source>
</evidence>
<dbReference type="GO" id="GO:0030677">
    <property type="term" value="C:ribonuclease P complex"/>
    <property type="evidence" value="ECO:0007669"/>
    <property type="project" value="TreeGrafter"/>
</dbReference>
<dbReference type="GO" id="GO:0042781">
    <property type="term" value="F:3'-tRNA processing endoribonuclease activity"/>
    <property type="evidence" value="ECO:0007669"/>
    <property type="project" value="TreeGrafter"/>
</dbReference>
<dbReference type="PANTHER" id="PTHR33992">
    <property type="entry name" value="RIBONUCLEASE P PROTEIN COMPONENT"/>
    <property type="match status" value="1"/>
</dbReference>
<evidence type="ECO:0000256" key="3">
    <source>
        <dbReference type="ARBA" id="ARBA00022722"/>
    </source>
</evidence>
<comment type="function">
    <text evidence="1 7">RNaseP catalyzes the removal of the 5'-leader sequence from pre-tRNA to produce the mature 5'-terminus. It can also cleave other RNA substrates such as 4.5S RNA. The protein component plays an auxiliary but essential role in vivo by binding to the 5'-leader sequence and broadening the substrate specificity of the ribozyme.</text>
</comment>
<reference evidence="9" key="2">
    <citation type="submission" date="2020-09" db="EMBL/GenBank/DDBJ databases">
        <authorList>
            <person name="Sun Q."/>
            <person name="Ohkuma M."/>
        </authorList>
    </citation>
    <scope>NUCLEOTIDE SEQUENCE</scope>
    <source>
        <strain evidence="9">JCM 4391</strain>
    </source>
</reference>
<sequence length="123" mass="13153">MLPTENRLRRREDFATAVRRGRRAGRPLLVVHLNSGATDPHASGETAPPTRAGFVVSKAVGGAVVRNQVKRRLRHLMRDRLPALPPGSLVVVRALPGAGDADHAQLAHDLDAALQRLLGGGAR</sequence>
<protein>
    <recommendedName>
        <fullName evidence="7 8">Ribonuclease P protein component</fullName>
        <shortName evidence="7">RNase P protein</shortName>
        <shortName evidence="7">RNaseP protein</shortName>
        <ecNumber evidence="7 8">3.1.26.5</ecNumber>
    </recommendedName>
    <alternativeName>
        <fullName evidence="7">Protein C5</fullName>
    </alternativeName>
</protein>
<dbReference type="AlphaFoldDB" id="A0A918M3M5"/>
<comment type="subunit">
    <text evidence="7">Consists of a catalytic RNA component (M1 or rnpB) and a protein subunit.</text>
</comment>